<dbReference type="Gene3D" id="2.60.40.290">
    <property type="match status" value="2"/>
</dbReference>
<dbReference type="InterPro" id="IPR029018">
    <property type="entry name" value="Hex-like_dom2"/>
</dbReference>
<proteinExistence type="inferred from homology"/>
<dbReference type="InterPro" id="IPR017853">
    <property type="entry name" value="GH"/>
</dbReference>
<dbReference type="Gene3D" id="3.30.379.10">
    <property type="entry name" value="Chitobiase/beta-hexosaminidase domain 2-like"/>
    <property type="match status" value="2"/>
</dbReference>
<evidence type="ECO:0000313" key="10">
    <source>
        <dbReference type="EnsemblMetazoa" id="G7997.1:cds"/>
    </source>
</evidence>
<dbReference type="Pfam" id="PF00728">
    <property type="entry name" value="Glyco_hydro_20"/>
    <property type="match status" value="2"/>
</dbReference>
<dbReference type="InterPro" id="IPR012291">
    <property type="entry name" value="CBM2_carb-bd_dom_sf"/>
</dbReference>
<keyword evidence="11" id="KW-1185">Reference proteome</keyword>
<accession>A0A8W8NMB2</accession>
<keyword evidence="4" id="KW-0378">Hydrolase</keyword>
<dbReference type="PRINTS" id="PR00738">
    <property type="entry name" value="GLHYDRLASE20"/>
</dbReference>
<feature type="active site" description="Proton donor" evidence="8">
    <location>
        <position position="1430"/>
    </location>
</feature>
<feature type="domain" description="Chitobiase/beta-hexosaminidases N-terminal" evidence="9">
    <location>
        <begin position="84"/>
        <end position="244"/>
    </location>
</feature>
<protein>
    <recommendedName>
        <fullName evidence="3">beta-N-acetylhexosaminidase</fullName>
        <ecNumber evidence="3">3.2.1.52</ecNumber>
    </recommendedName>
    <alternativeName>
        <fullName evidence="6">Beta-N-acetylhexosaminidase</fullName>
    </alternativeName>
    <alternativeName>
        <fullName evidence="7">N-acetyl-beta-glucosaminidase</fullName>
    </alternativeName>
</protein>
<dbReference type="GO" id="GO:0004563">
    <property type="term" value="F:beta-N-acetylhexosaminidase activity"/>
    <property type="evidence" value="ECO:0007669"/>
    <property type="project" value="UniProtKB-EC"/>
</dbReference>
<dbReference type="InterPro" id="IPR015882">
    <property type="entry name" value="HEX_bac_N"/>
</dbReference>
<dbReference type="Pfam" id="PF02838">
    <property type="entry name" value="Glyco_hydro_20b"/>
    <property type="match status" value="2"/>
</dbReference>
<evidence type="ECO:0000256" key="4">
    <source>
        <dbReference type="ARBA" id="ARBA00022801"/>
    </source>
</evidence>
<dbReference type="InterPro" id="IPR004866">
    <property type="entry name" value="CHB/HEX_N_dom"/>
</dbReference>
<evidence type="ECO:0000256" key="5">
    <source>
        <dbReference type="ARBA" id="ARBA00023295"/>
    </source>
</evidence>
<dbReference type="SUPFAM" id="SSF55545">
    <property type="entry name" value="beta-N-acetylhexosaminidase-like domain"/>
    <property type="match status" value="2"/>
</dbReference>
<evidence type="ECO:0000256" key="3">
    <source>
        <dbReference type="ARBA" id="ARBA00012663"/>
    </source>
</evidence>
<dbReference type="CDD" id="cd06569">
    <property type="entry name" value="GH20_Sm-chitobiase-like"/>
    <property type="match status" value="1"/>
</dbReference>
<comment type="similarity">
    <text evidence="2">Belongs to the glycosyl hydrolase 20 family.</text>
</comment>
<dbReference type="Pfam" id="PF03174">
    <property type="entry name" value="CHB_HEX_C"/>
    <property type="match status" value="2"/>
</dbReference>
<dbReference type="Pfam" id="PF03173">
    <property type="entry name" value="CHB_HEX"/>
    <property type="match status" value="2"/>
</dbReference>
<evidence type="ECO:0000259" key="9">
    <source>
        <dbReference type="SMART" id="SM01081"/>
    </source>
</evidence>
<dbReference type="InterPro" id="IPR014756">
    <property type="entry name" value="Ig_E-set"/>
</dbReference>
<dbReference type="InterPro" id="IPR008965">
    <property type="entry name" value="CBM2/CBM3_carb-bd_dom_sf"/>
</dbReference>
<name>A0A8W8NMB2_MAGGI</name>
<reference evidence="10" key="1">
    <citation type="submission" date="2022-08" db="UniProtKB">
        <authorList>
            <consortium name="EnsemblMetazoa"/>
        </authorList>
    </citation>
    <scope>IDENTIFICATION</scope>
    <source>
        <strain evidence="10">05x7-T-G4-1.051#20</strain>
    </source>
</reference>
<dbReference type="PANTHER" id="PTHR22600:SF57">
    <property type="entry name" value="BETA-N-ACETYLHEXOSAMINIDASE"/>
    <property type="match status" value="1"/>
</dbReference>
<dbReference type="InterPro" id="IPR013783">
    <property type="entry name" value="Ig-like_fold"/>
</dbReference>
<dbReference type="SUPFAM" id="SSF81296">
    <property type="entry name" value="E set domains"/>
    <property type="match status" value="2"/>
</dbReference>
<comment type="catalytic activity">
    <reaction evidence="1">
        <text>Hydrolysis of terminal non-reducing N-acetyl-D-hexosamine residues in N-acetyl-beta-D-hexosaminides.</text>
        <dbReference type="EC" id="3.2.1.52"/>
    </reaction>
</comment>
<evidence type="ECO:0000256" key="8">
    <source>
        <dbReference type="PIRSR" id="PIRSR625705-1"/>
    </source>
</evidence>
<dbReference type="Proteomes" id="UP000005408">
    <property type="component" value="Unassembled WGS sequence"/>
</dbReference>
<evidence type="ECO:0000256" key="2">
    <source>
        <dbReference type="ARBA" id="ARBA00006285"/>
    </source>
</evidence>
<dbReference type="GO" id="GO:0030247">
    <property type="term" value="F:polysaccharide binding"/>
    <property type="evidence" value="ECO:0007669"/>
    <property type="project" value="InterPro"/>
</dbReference>
<keyword evidence="5" id="KW-0326">Glycosidase</keyword>
<dbReference type="Gene3D" id="3.20.20.80">
    <property type="entry name" value="Glycosidases"/>
    <property type="match status" value="2"/>
</dbReference>
<dbReference type="GO" id="GO:0030203">
    <property type="term" value="P:glycosaminoglycan metabolic process"/>
    <property type="evidence" value="ECO:0007669"/>
    <property type="project" value="TreeGrafter"/>
</dbReference>
<dbReference type="SMART" id="SM01081">
    <property type="entry name" value="CHB_HEX"/>
    <property type="match status" value="2"/>
</dbReference>
<dbReference type="SUPFAM" id="SSF49384">
    <property type="entry name" value="Carbohydrate-binding domain"/>
    <property type="match status" value="2"/>
</dbReference>
<dbReference type="PANTHER" id="PTHR22600">
    <property type="entry name" value="BETA-HEXOSAMINIDASE"/>
    <property type="match status" value="1"/>
</dbReference>
<feature type="domain" description="Chitobiase/beta-hexosaminidases N-terminal" evidence="9">
    <location>
        <begin position="929"/>
        <end position="1088"/>
    </location>
</feature>
<dbReference type="Gene3D" id="2.60.40.10">
    <property type="entry name" value="Immunoglobulins"/>
    <property type="match status" value="2"/>
</dbReference>
<organism evidence="10 11">
    <name type="scientific">Magallana gigas</name>
    <name type="common">Pacific oyster</name>
    <name type="synonym">Crassostrea gigas</name>
    <dbReference type="NCBI Taxonomy" id="29159"/>
    <lineage>
        <taxon>Eukaryota</taxon>
        <taxon>Metazoa</taxon>
        <taxon>Spiralia</taxon>
        <taxon>Lophotrochozoa</taxon>
        <taxon>Mollusca</taxon>
        <taxon>Bivalvia</taxon>
        <taxon>Autobranchia</taxon>
        <taxon>Pteriomorphia</taxon>
        <taxon>Ostreida</taxon>
        <taxon>Ostreoidea</taxon>
        <taxon>Ostreidae</taxon>
        <taxon>Magallana</taxon>
    </lineage>
</organism>
<evidence type="ECO:0000256" key="7">
    <source>
        <dbReference type="ARBA" id="ARBA00033000"/>
    </source>
</evidence>
<dbReference type="EC" id="3.2.1.52" evidence="3"/>
<dbReference type="GO" id="GO:0016020">
    <property type="term" value="C:membrane"/>
    <property type="evidence" value="ECO:0007669"/>
    <property type="project" value="TreeGrafter"/>
</dbReference>
<dbReference type="GO" id="GO:0005975">
    <property type="term" value="P:carbohydrate metabolic process"/>
    <property type="evidence" value="ECO:0007669"/>
    <property type="project" value="InterPro"/>
</dbReference>
<evidence type="ECO:0000313" key="11">
    <source>
        <dbReference type="Proteomes" id="UP000005408"/>
    </source>
</evidence>
<evidence type="ECO:0000256" key="1">
    <source>
        <dbReference type="ARBA" id="ARBA00001231"/>
    </source>
</evidence>
<evidence type="ECO:0000256" key="6">
    <source>
        <dbReference type="ARBA" id="ARBA00030512"/>
    </source>
</evidence>
<dbReference type="SUPFAM" id="SSF51445">
    <property type="entry name" value="(Trans)glycosidases"/>
    <property type="match status" value="2"/>
</dbReference>
<dbReference type="EnsemblMetazoa" id="G7997.1">
    <property type="protein sequence ID" value="G7997.1:cds"/>
    <property type="gene ID" value="G7997"/>
</dbReference>
<dbReference type="InterPro" id="IPR015883">
    <property type="entry name" value="Glyco_hydro_20_cat"/>
</dbReference>
<dbReference type="InterPro" id="IPR025705">
    <property type="entry name" value="Beta_hexosaminidase_sua/sub"/>
</dbReference>
<dbReference type="InterPro" id="IPR004867">
    <property type="entry name" value="CHB_C_dom"/>
</dbReference>
<sequence>MKAVGKLRVLVLAMLQKKKPASACFYNKQSKWVQTKKIRTLKQETLKRIKNCTPFKMQRGVWTLALVSVCVAAIQQDDLNYIGENLDVKISVHNDLRKTDLAKHRFGLTLKNTGSKTIRSDSWAIYFCSFFAIEPGNLVSPAGYVLPNYNVKFNHIDGCLFSMAPTSDFMDIPANGSRFVEFFGQWWAVARTDVPPNWYVAAPSLTPVNIKSTATGKKFVTEFKTVDQWKRYLVDQYNPFTAQDRFRRYKVRNFNTHIKLVIPTPKEIDVTSEKFINIKDKNVVCTQDAIQGCLLLKEKLGLSYTINNDVAQIQKQNGIRVWMNSSLGINQGLYHLYTDSTKETVTVIGQSPVAIYHGIQSLLSLVSGSPDNDSVPDVRIEDEPRFEHRGMHVDVSRNFRAKEDLLRLMEAMSMYKMNKLHLHLTDDEGWRLEIPGIPELTEIGSKRCHDPDETKCLVPQLGSGGDQTTSGSGFFTVADFQEILDEASKCFIDVIPEVDIPGHSRAAIKSMEARYKKYATSNQTRANQYRLVDPDDTSEYQSVQMFDDNAINPCIETTYAFVEKVILEIKKMYEGHQTLKFFHFGGDEVPELALVNSTKCQQFTRDNPYYNTTHKLKEYFVLRVSNITNSLGLDLAGWEDGLLQEGGVPFERTVLPNSAVYGNAWQNIWEWGAGRRAYDLANSGYKVVLSHATHLFFDQPQEPDPEEPGLYWATRFTDAMKAFHFLPDRLYDNIAEKRSGERLTKSEACGENMEKCPPLVNKSNIIGLQGQAWGETFMTSEIFDSMVFPRILSLAERAWHKASWEEMEQPGRGVAALEDWESFANTVGHKEFKRLRQLGINYRIAPPGAIVENGYLRVNTEFPGHSVQYSRDDGATWFDIPHEWFLRDKHPFLLRTCLLDETRCSRTIKFYPDEPAPKSEQRLVDYISENVETRYEVISNLINEWQNFSARISLYNKGERDLSYGNWEIYFNSIRLIQPNDYPYPSGYLLPECNMTVHHVSGSLFKLTPTDYFRLNQKRGLSCTIICKYWQSAITDSMPNWYVAADAMRPKNLTFTEGEDLNYVASFVRREQYIRYPTDGWKPFTAEERFDRNQAMLVSGMPEKRIIPTPVENLLQSQSVTIDSSWVIVNLTDYISEIQLISDLLTIQVAAAKPTSKYIEIITDNSMTVLNNQETQDEAYIISINPTNIAITVRKPCGVFYAYQSLRSLLNTNKALPVGDIKDQPRFQYRGMHVDVGRNFHTKEEILKILDAMAMYKLNKFHFHLTEDEGWRLEIPGLPELTEVGSKRCHDPMEEECLLPQLGSGSNGCKLGCGFYTVEDYKEILRYANARHIEVIPEIDMPGHCRAGIKAMEARYRKYMNYGNETAALEFLLTDFGDQTQYLSVQMFTDNAINICMDSSKVFIRYIIRAIKKMHADIQPLKVYHFGGDEIAGAWKDSPECQTFVANSALKDVGELKKYFAHLMTQLTNDEALVVAAWGDGLKEGLTPFNRSEFPGQRDVIAYNWENVWEWGQGDKAYKLANAGYKVVLGHATHLYFDHPYEPDPEERGFYWATRFTDTRKVFGYVPSDIYKNADIAGNGQPLTQDQICTNNGTCLQLERPENIIGMQGHIWTETVRTTDQLQEMVFPRLIALAERAWHRSAWEDEENKSQRVAQTNEEWTSFAKSLVNKELDRLEKMGIKYNIPKPGGRLNNLKVEVNTALPGLNIQYTEKGRSNWRDVTSDTKILPGTDIELRTTSKSGRVRSFGRTPVTLRSPLLTSASNRKYHGKPT</sequence>